<organism evidence="1 2">
    <name type="scientific">Candidatus Raskinella chloraquaticus</name>
    <dbReference type="NCBI Taxonomy" id="1951219"/>
    <lineage>
        <taxon>Bacteria</taxon>
        <taxon>Pseudomonadati</taxon>
        <taxon>Pseudomonadota</taxon>
        <taxon>Alphaproteobacteria</taxon>
        <taxon>Hyphomicrobiales</taxon>
        <taxon>Phreatobacteraceae</taxon>
        <taxon>Candidatus Raskinella</taxon>
    </lineage>
</organism>
<protein>
    <submittedName>
        <fullName evidence="1">Uncharacterized protein</fullName>
    </submittedName>
</protein>
<reference evidence="1 2" key="1">
    <citation type="journal article" date="2017" name="Water Res.">
        <title>Comammox in drinking water systems.</title>
        <authorList>
            <person name="Wang Y."/>
            <person name="Ma L."/>
            <person name="Mao Y."/>
            <person name="Jiang X."/>
            <person name="Xia Y."/>
            <person name="Yu K."/>
            <person name="Li B."/>
            <person name="Zhang T."/>
        </authorList>
    </citation>
    <scope>NUCLEOTIDE SEQUENCE [LARGE SCALE GENOMIC DNA]</scope>
    <source>
        <strain evidence="1">SG_bin8</strain>
    </source>
</reference>
<dbReference type="Proteomes" id="UP000192872">
    <property type="component" value="Unassembled WGS sequence"/>
</dbReference>
<sequence length="72" mass="7809">MADEPTHPFDDQKGNIDPVQAGGVLALRVAAMRALLNSLGPCSDREALALLREAFPDLPLAERIEAFGHWRG</sequence>
<evidence type="ECO:0000313" key="1">
    <source>
        <dbReference type="EMBL" id="OQW52009.1"/>
    </source>
</evidence>
<dbReference type="EMBL" id="LWDL01000016">
    <property type="protein sequence ID" value="OQW52009.1"/>
    <property type="molecule type" value="Genomic_DNA"/>
</dbReference>
<proteinExistence type="predicted"/>
<name>A0A1W9HX55_9HYPH</name>
<evidence type="ECO:0000313" key="2">
    <source>
        <dbReference type="Proteomes" id="UP000192872"/>
    </source>
</evidence>
<gene>
    <name evidence="1" type="ORF">A4S15_09235</name>
</gene>
<dbReference type="RefSeq" id="WP_376800471.1">
    <property type="nucleotide sequence ID" value="NZ_DBNB01000013.1"/>
</dbReference>
<accession>A0A1W9HX55</accession>
<comment type="caution">
    <text evidence="1">The sequence shown here is derived from an EMBL/GenBank/DDBJ whole genome shotgun (WGS) entry which is preliminary data.</text>
</comment>
<dbReference type="AlphaFoldDB" id="A0A1W9HX55"/>